<keyword evidence="13" id="KW-0275">Fatty acid biosynthesis</keyword>
<evidence type="ECO:0000256" key="7">
    <source>
        <dbReference type="ARBA" id="ARBA00022832"/>
    </source>
</evidence>
<keyword evidence="4 15" id="KW-0812">Transmembrane</keyword>
<keyword evidence="5" id="KW-0479">Metal-binding</keyword>
<dbReference type="InterPro" id="IPR006694">
    <property type="entry name" value="Fatty_acid_hydroxylase"/>
</dbReference>
<keyword evidence="6" id="KW-0256">Endoplasmic reticulum</keyword>
<evidence type="ECO:0000256" key="12">
    <source>
        <dbReference type="ARBA" id="ARBA00023136"/>
    </source>
</evidence>
<keyword evidence="18" id="KW-1185">Reference proteome</keyword>
<evidence type="ECO:0000256" key="4">
    <source>
        <dbReference type="ARBA" id="ARBA00022692"/>
    </source>
</evidence>
<evidence type="ECO:0000256" key="14">
    <source>
        <dbReference type="SAM" id="MobiDB-lite"/>
    </source>
</evidence>
<evidence type="ECO:0000256" key="13">
    <source>
        <dbReference type="ARBA" id="ARBA00023160"/>
    </source>
</evidence>
<dbReference type="InterPro" id="IPR014430">
    <property type="entry name" value="Scs7"/>
</dbReference>
<keyword evidence="9 15" id="KW-1133">Transmembrane helix</keyword>
<dbReference type="GO" id="GO:0016020">
    <property type="term" value="C:membrane"/>
    <property type="evidence" value="ECO:0007669"/>
    <property type="project" value="InterPro"/>
</dbReference>
<feature type="transmembrane region" description="Helical" evidence="15">
    <location>
        <begin position="143"/>
        <end position="162"/>
    </location>
</feature>
<protein>
    <submittedName>
        <fullName evidence="17">Fatty acid hydroxylase</fullName>
    </submittedName>
</protein>
<evidence type="ECO:0000256" key="5">
    <source>
        <dbReference type="ARBA" id="ARBA00022723"/>
    </source>
</evidence>
<dbReference type="PANTHER" id="PTHR12863:SF1">
    <property type="entry name" value="FATTY ACID 2-HYDROXYLASE"/>
    <property type="match status" value="1"/>
</dbReference>
<evidence type="ECO:0000256" key="8">
    <source>
        <dbReference type="ARBA" id="ARBA00022833"/>
    </source>
</evidence>
<keyword evidence="12 15" id="KW-0472">Membrane</keyword>
<name>A0A506ULX7_9PROT</name>
<keyword evidence="7" id="KW-0276">Fatty acid metabolism</keyword>
<feature type="domain" description="Fatty acid hydroxylase" evidence="16">
    <location>
        <begin position="66"/>
        <end position="203"/>
    </location>
</feature>
<feature type="transmembrane region" description="Helical" evidence="15">
    <location>
        <begin position="33"/>
        <end position="52"/>
    </location>
</feature>
<dbReference type="PANTHER" id="PTHR12863">
    <property type="entry name" value="FATTY ACID HYDROXYLASE"/>
    <property type="match status" value="1"/>
</dbReference>
<feature type="transmembrane region" description="Helical" evidence="15">
    <location>
        <begin position="115"/>
        <end position="137"/>
    </location>
</feature>
<keyword evidence="8" id="KW-0862">Zinc</keyword>
<evidence type="ECO:0000256" key="2">
    <source>
        <dbReference type="ARBA" id="ARBA00004477"/>
    </source>
</evidence>
<evidence type="ECO:0000256" key="9">
    <source>
        <dbReference type="ARBA" id="ARBA00022989"/>
    </source>
</evidence>
<feature type="transmembrane region" description="Helical" evidence="15">
    <location>
        <begin position="58"/>
        <end position="79"/>
    </location>
</feature>
<accession>A0A506ULX7</accession>
<dbReference type="EMBL" id="SORZ01000002">
    <property type="protein sequence ID" value="TPW34346.1"/>
    <property type="molecule type" value="Genomic_DNA"/>
</dbReference>
<dbReference type="GO" id="GO:0080132">
    <property type="term" value="F:fatty acid 2-hydroxylase activity"/>
    <property type="evidence" value="ECO:0007669"/>
    <property type="project" value="InterPro"/>
</dbReference>
<evidence type="ECO:0000256" key="11">
    <source>
        <dbReference type="ARBA" id="ARBA00023098"/>
    </source>
</evidence>
<comment type="cofactor">
    <cofactor evidence="1">
        <name>Zn(2+)</name>
        <dbReference type="ChEBI" id="CHEBI:29105"/>
    </cofactor>
</comment>
<keyword evidence="11" id="KW-0443">Lipid metabolism</keyword>
<gene>
    <name evidence="17" type="ORF">E3202_07600</name>
</gene>
<comment type="caution">
    <text evidence="17">The sequence shown here is derived from an EMBL/GenBank/DDBJ whole genome shotgun (WGS) entry which is preliminary data.</text>
</comment>
<feature type="compositionally biased region" description="Polar residues" evidence="14">
    <location>
        <begin position="223"/>
        <end position="232"/>
    </location>
</feature>
<evidence type="ECO:0000256" key="1">
    <source>
        <dbReference type="ARBA" id="ARBA00001947"/>
    </source>
</evidence>
<dbReference type="GO" id="GO:0006633">
    <property type="term" value="P:fatty acid biosynthetic process"/>
    <property type="evidence" value="ECO:0007669"/>
    <property type="project" value="UniProtKB-KW"/>
</dbReference>
<keyword evidence="3" id="KW-0444">Lipid biosynthesis</keyword>
<proteinExistence type="predicted"/>
<reference evidence="17 18" key="1">
    <citation type="submission" date="2019-03" db="EMBL/GenBank/DDBJ databases">
        <title>The complete genome sequence of Neokomagataea sp. Jb2 NBRC113641.</title>
        <authorList>
            <person name="Chua K.-O."/>
            <person name="Chan K.-G."/>
            <person name="See-Too W.-S."/>
        </authorList>
    </citation>
    <scope>NUCLEOTIDE SEQUENCE [LARGE SCALE GENOMIC DNA]</scope>
    <source>
        <strain evidence="17 18">Jb2</strain>
    </source>
</reference>
<feature type="region of interest" description="Disordered" evidence="14">
    <location>
        <begin position="223"/>
        <end position="261"/>
    </location>
</feature>
<evidence type="ECO:0000313" key="18">
    <source>
        <dbReference type="Proteomes" id="UP000315037"/>
    </source>
</evidence>
<evidence type="ECO:0000256" key="3">
    <source>
        <dbReference type="ARBA" id="ARBA00022516"/>
    </source>
</evidence>
<comment type="subcellular location">
    <subcellularLocation>
        <location evidence="2">Endoplasmic reticulum membrane</location>
        <topology evidence="2">Multi-pass membrane protein</topology>
    </subcellularLocation>
</comment>
<dbReference type="GO" id="GO:0005506">
    <property type="term" value="F:iron ion binding"/>
    <property type="evidence" value="ECO:0007669"/>
    <property type="project" value="InterPro"/>
</dbReference>
<sequence>MTRFAPGGRKYRTDPPIRIFQNRFLESFTLTPFRVFFACWLVILCLAFWLAGTQALSLPSLVLWSVVGFLIWFPCEYVVHRYPFHWQPNHPALSRLVYVIHGNHHIQPNHPLRTLMPVVVSLPIGLGLLALFTALIGSARGCSLWAGFLLGYVVYDTVHYACHNWPMRRGIARWVRRHHMLHHYRNEDTNYQISFPPIDYVMRSQFRRTVSVTHTVRRQKVQSQLIGAQSAAQPKPKPQMQLKRRPQKVEPGVIQESKAGF</sequence>
<dbReference type="Proteomes" id="UP000315037">
    <property type="component" value="Unassembled WGS sequence"/>
</dbReference>
<dbReference type="Pfam" id="PF04116">
    <property type="entry name" value="FA_hydroxylase"/>
    <property type="match status" value="1"/>
</dbReference>
<evidence type="ECO:0000259" key="16">
    <source>
        <dbReference type="Pfam" id="PF04116"/>
    </source>
</evidence>
<evidence type="ECO:0000256" key="10">
    <source>
        <dbReference type="ARBA" id="ARBA00023002"/>
    </source>
</evidence>
<evidence type="ECO:0000313" key="17">
    <source>
        <dbReference type="EMBL" id="TPW34346.1"/>
    </source>
</evidence>
<dbReference type="AlphaFoldDB" id="A0A506ULX7"/>
<dbReference type="RefSeq" id="WP_165600941.1">
    <property type="nucleotide sequence ID" value="NZ_SORZ01000002.1"/>
</dbReference>
<organism evidence="17 18">
    <name type="scientific">Oecophyllibacter saccharovorans</name>
    <dbReference type="NCBI Taxonomy" id="2558360"/>
    <lineage>
        <taxon>Bacteria</taxon>
        <taxon>Pseudomonadati</taxon>
        <taxon>Pseudomonadota</taxon>
        <taxon>Alphaproteobacteria</taxon>
        <taxon>Acetobacterales</taxon>
        <taxon>Acetobacteraceae</taxon>
        <taxon>Oecophyllibacter</taxon>
    </lineage>
</organism>
<evidence type="ECO:0000256" key="6">
    <source>
        <dbReference type="ARBA" id="ARBA00022824"/>
    </source>
</evidence>
<keyword evidence="10" id="KW-0560">Oxidoreductase</keyword>
<evidence type="ECO:0000256" key="15">
    <source>
        <dbReference type="SAM" id="Phobius"/>
    </source>
</evidence>